<keyword evidence="20" id="KW-1185">Reference proteome</keyword>
<comment type="catalytic activity">
    <reaction evidence="13">
        <text>N(6)-L-threonylcarbamoyladenosine(37) in tRNA + (sulfur carrier)-SH + AH2 + 2 S-adenosyl-L-methionine = 2-methylsulfanyl-N(6)-L-threonylcarbamoyladenosine(37) in tRNA + (sulfur carrier)-H + 5'-deoxyadenosine + L-methionine + A + S-adenosyl-L-homocysteine + 2 H(+)</text>
        <dbReference type="Rhea" id="RHEA:37075"/>
        <dbReference type="Rhea" id="RHEA-COMP:10163"/>
        <dbReference type="Rhea" id="RHEA-COMP:11092"/>
        <dbReference type="Rhea" id="RHEA-COMP:14737"/>
        <dbReference type="Rhea" id="RHEA-COMP:14739"/>
        <dbReference type="ChEBI" id="CHEBI:13193"/>
        <dbReference type="ChEBI" id="CHEBI:15378"/>
        <dbReference type="ChEBI" id="CHEBI:17319"/>
        <dbReference type="ChEBI" id="CHEBI:17499"/>
        <dbReference type="ChEBI" id="CHEBI:29917"/>
        <dbReference type="ChEBI" id="CHEBI:57844"/>
        <dbReference type="ChEBI" id="CHEBI:57856"/>
        <dbReference type="ChEBI" id="CHEBI:59789"/>
        <dbReference type="ChEBI" id="CHEBI:64428"/>
        <dbReference type="ChEBI" id="CHEBI:74418"/>
        <dbReference type="ChEBI" id="CHEBI:74420"/>
        <dbReference type="EC" id="2.8.4.5"/>
    </reaction>
</comment>
<dbReference type="PROSITE" id="PS01278">
    <property type="entry name" value="MTTASE_RADICAL"/>
    <property type="match status" value="1"/>
</dbReference>
<keyword evidence="5" id="KW-0963">Cytoplasm</keyword>
<feature type="domain" description="TRAM" evidence="16">
    <location>
        <begin position="371"/>
        <end position="430"/>
    </location>
</feature>
<evidence type="ECO:0000256" key="15">
    <source>
        <dbReference type="ARBA" id="ARBA00069898"/>
    </source>
</evidence>
<dbReference type="PROSITE" id="PS51918">
    <property type="entry name" value="RADICAL_SAM"/>
    <property type="match status" value="1"/>
</dbReference>
<dbReference type="GO" id="GO:0051539">
    <property type="term" value="F:4 iron, 4 sulfur cluster binding"/>
    <property type="evidence" value="ECO:0007669"/>
    <property type="project" value="UniProtKB-KW"/>
</dbReference>
<evidence type="ECO:0000259" key="16">
    <source>
        <dbReference type="PROSITE" id="PS50926"/>
    </source>
</evidence>
<dbReference type="KEGG" id="str:Sterm_0174"/>
<dbReference type="Gene3D" id="3.80.30.20">
    <property type="entry name" value="tm_1862 like domain"/>
    <property type="match status" value="1"/>
</dbReference>
<evidence type="ECO:0000256" key="4">
    <source>
        <dbReference type="ARBA" id="ARBA00022485"/>
    </source>
</evidence>
<dbReference type="FunFam" id="3.80.30.20:FF:000001">
    <property type="entry name" value="tRNA-2-methylthio-N(6)-dimethylallyladenosine synthase 2"/>
    <property type="match status" value="1"/>
</dbReference>
<evidence type="ECO:0000256" key="2">
    <source>
        <dbReference type="ARBA" id="ARBA00002399"/>
    </source>
</evidence>
<dbReference type="eggNOG" id="COG0621">
    <property type="taxonomic scope" value="Bacteria"/>
</dbReference>
<dbReference type="EC" id="2.8.4.5" evidence="3"/>
<evidence type="ECO:0000313" key="20">
    <source>
        <dbReference type="Proteomes" id="UP000000845"/>
    </source>
</evidence>
<dbReference type="PANTHER" id="PTHR11918">
    <property type="entry name" value="RADICAL SAM PROTEINS"/>
    <property type="match status" value="1"/>
</dbReference>
<keyword evidence="4" id="KW-0004">4Fe-4S</keyword>
<dbReference type="Pfam" id="PF04055">
    <property type="entry name" value="Radical_SAM"/>
    <property type="match status" value="1"/>
</dbReference>
<protein>
    <recommendedName>
        <fullName evidence="15">Threonylcarbamoyladenosine tRNA methylthiotransferase MtaB</fullName>
        <ecNumber evidence="3">2.8.4.5</ecNumber>
    </recommendedName>
    <alternativeName>
        <fullName evidence="12">tRNA-t(6)A37 methylthiotransferase</fullName>
    </alternativeName>
</protein>
<accession>D1AKP3</accession>
<comment type="function">
    <text evidence="2">Catalyzes the methylthiolation of N6-threonylcarbamoyladenosine (t(6)A), leading to the formation of 2-methylthio-N6-threonylcarbamoyladenosine (ms(2)t(6)A) at position 37 in tRNAs that read codons beginning with adenine.</text>
</comment>
<dbReference type="STRING" id="526218.Sterm_0174"/>
<dbReference type="EMBL" id="CP001739">
    <property type="protein sequence ID" value="ACZ07059.1"/>
    <property type="molecule type" value="Genomic_DNA"/>
</dbReference>
<dbReference type="SFLD" id="SFLDG01061">
    <property type="entry name" value="methylthiotransferase"/>
    <property type="match status" value="1"/>
</dbReference>
<dbReference type="InterPro" id="IPR006638">
    <property type="entry name" value="Elp3/MiaA/NifB-like_rSAM"/>
</dbReference>
<name>D1AKP3_SEBTE</name>
<evidence type="ECO:0000256" key="5">
    <source>
        <dbReference type="ARBA" id="ARBA00022490"/>
    </source>
</evidence>
<evidence type="ECO:0000259" key="17">
    <source>
        <dbReference type="PROSITE" id="PS51449"/>
    </source>
</evidence>
<dbReference type="InterPro" id="IPR007197">
    <property type="entry name" value="rSAM"/>
</dbReference>
<evidence type="ECO:0000256" key="12">
    <source>
        <dbReference type="ARBA" id="ARBA00031213"/>
    </source>
</evidence>
<dbReference type="RefSeq" id="WP_012859658.1">
    <property type="nucleotide sequence ID" value="NC_013517.1"/>
</dbReference>
<dbReference type="InterPro" id="IPR023404">
    <property type="entry name" value="rSAM_horseshoe"/>
</dbReference>
<dbReference type="GO" id="GO:0046872">
    <property type="term" value="F:metal ion binding"/>
    <property type="evidence" value="ECO:0007669"/>
    <property type="project" value="UniProtKB-KW"/>
</dbReference>
<dbReference type="NCBIfam" id="TIGR01579">
    <property type="entry name" value="MiaB-like-C"/>
    <property type="match status" value="1"/>
</dbReference>
<evidence type="ECO:0000256" key="14">
    <source>
        <dbReference type="ARBA" id="ARBA00061574"/>
    </source>
</evidence>
<comment type="similarity">
    <text evidence="14">Belongs to the methylthiotransferase family. MtaB subfamily.</text>
</comment>
<evidence type="ECO:0000259" key="18">
    <source>
        <dbReference type="PROSITE" id="PS51918"/>
    </source>
</evidence>
<evidence type="ECO:0000256" key="10">
    <source>
        <dbReference type="ARBA" id="ARBA00023004"/>
    </source>
</evidence>
<dbReference type="SMART" id="SM00729">
    <property type="entry name" value="Elp3"/>
    <property type="match status" value="1"/>
</dbReference>
<evidence type="ECO:0000313" key="19">
    <source>
        <dbReference type="EMBL" id="ACZ07059.1"/>
    </source>
</evidence>
<keyword evidence="11" id="KW-0411">Iron-sulfur</keyword>
<dbReference type="PROSITE" id="PS51449">
    <property type="entry name" value="MTTASE_N"/>
    <property type="match status" value="1"/>
</dbReference>
<dbReference type="NCBIfam" id="TIGR00089">
    <property type="entry name" value="MiaB/RimO family radical SAM methylthiotransferase"/>
    <property type="match status" value="1"/>
</dbReference>
<dbReference type="InterPro" id="IPR038135">
    <property type="entry name" value="Methylthiotransferase_N_sf"/>
</dbReference>
<keyword evidence="10" id="KW-0408">Iron</keyword>
<evidence type="ECO:0000256" key="11">
    <source>
        <dbReference type="ARBA" id="ARBA00023014"/>
    </source>
</evidence>
<dbReference type="InterPro" id="IPR058240">
    <property type="entry name" value="rSAM_sf"/>
</dbReference>
<dbReference type="InterPro" id="IPR002792">
    <property type="entry name" value="TRAM_dom"/>
</dbReference>
<dbReference type="FunFam" id="3.40.50.12160:FF:000004">
    <property type="entry name" value="Threonylcarbamoyladenosine tRNA methylthiotransferase MtaB"/>
    <property type="match status" value="1"/>
</dbReference>
<dbReference type="InterPro" id="IPR020612">
    <property type="entry name" value="Methylthiotransferase_CS"/>
</dbReference>
<comment type="cofactor">
    <cofactor evidence="1">
        <name>[4Fe-4S] cluster</name>
        <dbReference type="ChEBI" id="CHEBI:49883"/>
    </cofactor>
</comment>
<keyword evidence="7" id="KW-0949">S-adenosyl-L-methionine</keyword>
<gene>
    <name evidence="19" type="ordered locus">Sterm_0174</name>
</gene>
<sequence>MSISKKVAFYTLGCKVNQYETEIIKKDFLENGYNEVEFEDRADVYVINTCTVTSIADKKNKKMLRRAKKINPDSVVIATGCYAQTNVEDLKEIKEVDYIIGNVKKEEVYKIFSKKLSNYQVDNIFDQKEYSSQKYAVSRDKARAFVKIQDGCTKFCSYCKIPYARGMSRSRQPESVLEEIKFLGEAGYKEIVVTGINLSEYGSDFGENINFDYILEKILKIEEIDRVRVSSVYPDTLSEKFISLLKENKKLMPHLHVSIQSLDDKILKLMKRNYRAEFVVELLKKVQEEVPDSAITADIITGFPQEEEENFWNTFENMKKINFSDFHIFPYSDREKTAAAAFTGKIEPEVKKERVKILEKLKKSKIKEFREKFLDTVQKVYIEEIKAGKAYGYTENYLRVEVNSVSHKVADIVEVKIMSSAGDLLKGEVI</sequence>
<evidence type="ECO:0000256" key="9">
    <source>
        <dbReference type="ARBA" id="ARBA00022723"/>
    </source>
</evidence>
<feature type="domain" description="Radical SAM core" evidence="18">
    <location>
        <begin position="138"/>
        <end position="370"/>
    </location>
</feature>
<feature type="domain" description="MTTase N-terminal" evidence="17">
    <location>
        <begin position="5"/>
        <end position="117"/>
    </location>
</feature>
<keyword evidence="9" id="KW-0479">Metal-binding</keyword>
<keyword evidence="6" id="KW-0808">Transferase</keyword>
<dbReference type="PANTHER" id="PTHR11918:SF45">
    <property type="entry name" value="THREONYLCARBAMOYLADENOSINE TRNA METHYLTHIOTRANSFERASE"/>
    <property type="match status" value="1"/>
</dbReference>
<dbReference type="InterPro" id="IPR006467">
    <property type="entry name" value="MiaB-like_bact"/>
</dbReference>
<dbReference type="HOGENOM" id="CLU_018697_1_0_0"/>
<dbReference type="SFLD" id="SFLDG01082">
    <property type="entry name" value="B12-binding_domain_containing"/>
    <property type="match status" value="1"/>
</dbReference>
<dbReference type="SUPFAM" id="SSF102114">
    <property type="entry name" value="Radical SAM enzymes"/>
    <property type="match status" value="1"/>
</dbReference>
<dbReference type="PROSITE" id="PS50926">
    <property type="entry name" value="TRAM"/>
    <property type="match status" value="1"/>
</dbReference>
<proteinExistence type="inferred from homology"/>
<dbReference type="CDD" id="cd01335">
    <property type="entry name" value="Radical_SAM"/>
    <property type="match status" value="1"/>
</dbReference>
<evidence type="ECO:0000256" key="8">
    <source>
        <dbReference type="ARBA" id="ARBA00022694"/>
    </source>
</evidence>
<evidence type="ECO:0000256" key="1">
    <source>
        <dbReference type="ARBA" id="ARBA00001966"/>
    </source>
</evidence>
<dbReference type="InterPro" id="IPR005839">
    <property type="entry name" value="Methylthiotransferase"/>
</dbReference>
<dbReference type="Pfam" id="PF00919">
    <property type="entry name" value="UPF0004"/>
    <property type="match status" value="1"/>
</dbReference>
<dbReference type="InterPro" id="IPR013848">
    <property type="entry name" value="Methylthiotransferase_N"/>
</dbReference>
<dbReference type="SFLD" id="SFLDS00029">
    <property type="entry name" value="Radical_SAM"/>
    <property type="match status" value="1"/>
</dbReference>
<reference evidence="19 20" key="2">
    <citation type="journal article" date="2010" name="Stand. Genomic Sci.">
        <title>Complete genome sequence of Sebaldella termitidis type strain (NCTC 11300).</title>
        <authorList>
            <person name="Harmon-Smith M."/>
            <person name="Celia L."/>
            <person name="Chertkov O."/>
            <person name="Lapidus A."/>
            <person name="Copeland A."/>
            <person name="Glavina Del Rio T."/>
            <person name="Nolan M."/>
            <person name="Lucas S."/>
            <person name="Tice H."/>
            <person name="Cheng J.F."/>
            <person name="Han C."/>
            <person name="Detter J.C."/>
            <person name="Bruce D."/>
            <person name="Goodwin L."/>
            <person name="Pitluck S."/>
            <person name="Pati A."/>
            <person name="Liolios K."/>
            <person name="Ivanova N."/>
            <person name="Mavromatis K."/>
            <person name="Mikhailova N."/>
            <person name="Chen A."/>
            <person name="Palaniappan K."/>
            <person name="Land M."/>
            <person name="Hauser L."/>
            <person name="Chang Y.J."/>
            <person name="Jeffries C.D."/>
            <person name="Brettin T."/>
            <person name="Goker M."/>
            <person name="Beck B."/>
            <person name="Bristow J."/>
            <person name="Eisen J.A."/>
            <person name="Markowitz V."/>
            <person name="Hugenholtz P."/>
            <person name="Kyrpides N.C."/>
            <person name="Klenk H.P."/>
            <person name="Chen F."/>
        </authorList>
    </citation>
    <scope>NUCLEOTIDE SEQUENCE [LARGE SCALE GENOMIC DNA]</scope>
    <source>
        <strain evidence="20">ATCC 33386 / NCTC 11300</strain>
    </source>
</reference>
<dbReference type="Gene3D" id="3.40.50.12160">
    <property type="entry name" value="Methylthiotransferase, N-terminal domain"/>
    <property type="match status" value="1"/>
</dbReference>
<dbReference type="GO" id="GO:0035598">
    <property type="term" value="F:tRNA (N(6)-L-threonylcarbamoyladenosine(37)-C(2))-methylthiotransferase activity"/>
    <property type="evidence" value="ECO:0007669"/>
    <property type="project" value="UniProtKB-EC"/>
</dbReference>
<dbReference type="Proteomes" id="UP000000845">
    <property type="component" value="Chromosome"/>
</dbReference>
<evidence type="ECO:0000256" key="7">
    <source>
        <dbReference type="ARBA" id="ARBA00022691"/>
    </source>
</evidence>
<evidence type="ECO:0000256" key="3">
    <source>
        <dbReference type="ARBA" id="ARBA00013273"/>
    </source>
</evidence>
<keyword evidence="8" id="KW-0819">tRNA processing</keyword>
<organism evidence="19 20">
    <name type="scientific">Sebaldella termitidis (strain ATCC 33386 / NCTC 11300)</name>
    <dbReference type="NCBI Taxonomy" id="526218"/>
    <lineage>
        <taxon>Bacteria</taxon>
        <taxon>Fusobacteriati</taxon>
        <taxon>Fusobacteriota</taxon>
        <taxon>Fusobacteriia</taxon>
        <taxon>Fusobacteriales</taxon>
        <taxon>Leptotrichiaceae</taxon>
        <taxon>Sebaldella</taxon>
    </lineage>
</organism>
<evidence type="ECO:0000256" key="6">
    <source>
        <dbReference type="ARBA" id="ARBA00022679"/>
    </source>
</evidence>
<dbReference type="AlphaFoldDB" id="D1AKP3"/>
<evidence type="ECO:0000256" key="13">
    <source>
        <dbReference type="ARBA" id="ARBA00051661"/>
    </source>
</evidence>
<reference evidence="20" key="1">
    <citation type="submission" date="2009-09" db="EMBL/GenBank/DDBJ databases">
        <title>The complete chromosome of Sebaldella termitidis ATCC 33386.</title>
        <authorList>
            <consortium name="US DOE Joint Genome Institute (JGI-PGF)"/>
            <person name="Lucas S."/>
            <person name="Copeland A."/>
            <person name="Lapidus A."/>
            <person name="Glavina del Rio T."/>
            <person name="Dalin E."/>
            <person name="Tice H."/>
            <person name="Bruce D."/>
            <person name="Goodwin L."/>
            <person name="Pitluck S."/>
            <person name="Kyrpides N."/>
            <person name="Mavromatis K."/>
            <person name="Ivanova N."/>
            <person name="Mikhailova N."/>
            <person name="Sims D."/>
            <person name="Meincke L."/>
            <person name="Brettin T."/>
            <person name="Detter J.C."/>
            <person name="Han C."/>
            <person name="Larimer F."/>
            <person name="Land M."/>
            <person name="Hauser L."/>
            <person name="Markowitz V."/>
            <person name="Cheng J.F."/>
            <person name="Hugenholtz P."/>
            <person name="Woyke T."/>
            <person name="Wu D."/>
            <person name="Eisen J.A."/>
        </authorList>
    </citation>
    <scope>NUCLEOTIDE SEQUENCE [LARGE SCALE GENOMIC DNA]</scope>
    <source>
        <strain evidence="20">ATCC 33386 / NCTC 11300</strain>
    </source>
</reference>